<dbReference type="Proteomes" id="UP001500979">
    <property type="component" value="Unassembled WGS sequence"/>
</dbReference>
<gene>
    <name evidence="2" type="ORF">GCM10010470_53600</name>
</gene>
<accession>A0ABN3VL22</accession>
<feature type="transmembrane region" description="Helical" evidence="1">
    <location>
        <begin position="47"/>
        <end position="66"/>
    </location>
</feature>
<organism evidence="2 3">
    <name type="scientific">Saccharopolyspora taberi</name>
    <dbReference type="NCBI Taxonomy" id="60895"/>
    <lineage>
        <taxon>Bacteria</taxon>
        <taxon>Bacillati</taxon>
        <taxon>Actinomycetota</taxon>
        <taxon>Actinomycetes</taxon>
        <taxon>Pseudonocardiales</taxon>
        <taxon>Pseudonocardiaceae</taxon>
        <taxon>Saccharopolyspora</taxon>
    </lineage>
</organism>
<keyword evidence="1" id="KW-0472">Membrane</keyword>
<dbReference type="EMBL" id="BAAAUX010000023">
    <property type="protein sequence ID" value="GAA2811485.1"/>
    <property type="molecule type" value="Genomic_DNA"/>
</dbReference>
<evidence type="ECO:0000313" key="2">
    <source>
        <dbReference type="EMBL" id="GAA2811485.1"/>
    </source>
</evidence>
<sequence length="69" mass="7727">MGRGFRRAWRRRALTPGTAGHIVRRISRLSFLTLGGTAMTRLITSKLTVLSALIMGWIITLFVIIANQM</sequence>
<evidence type="ECO:0000313" key="3">
    <source>
        <dbReference type="Proteomes" id="UP001500979"/>
    </source>
</evidence>
<keyword evidence="3" id="KW-1185">Reference proteome</keyword>
<protein>
    <submittedName>
        <fullName evidence="2">Uncharacterized protein</fullName>
    </submittedName>
</protein>
<keyword evidence="1" id="KW-1133">Transmembrane helix</keyword>
<proteinExistence type="predicted"/>
<name>A0ABN3VL22_9PSEU</name>
<keyword evidence="1" id="KW-0812">Transmembrane</keyword>
<comment type="caution">
    <text evidence="2">The sequence shown here is derived from an EMBL/GenBank/DDBJ whole genome shotgun (WGS) entry which is preliminary data.</text>
</comment>
<reference evidence="2 3" key="1">
    <citation type="journal article" date="2019" name="Int. J. Syst. Evol. Microbiol.">
        <title>The Global Catalogue of Microorganisms (GCM) 10K type strain sequencing project: providing services to taxonomists for standard genome sequencing and annotation.</title>
        <authorList>
            <consortium name="The Broad Institute Genomics Platform"/>
            <consortium name="The Broad Institute Genome Sequencing Center for Infectious Disease"/>
            <person name="Wu L."/>
            <person name="Ma J."/>
        </authorList>
    </citation>
    <scope>NUCLEOTIDE SEQUENCE [LARGE SCALE GENOMIC DNA]</scope>
    <source>
        <strain evidence="2 3">JCM 9383</strain>
    </source>
</reference>
<evidence type="ECO:0000256" key="1">
    <source>
        <dbReference type="SAM" id="Phobius"/>
    </source>
</evidence>